<reference evidence="1" key="1">
    <citation type="submission" date="2018-02" db="EMBL/GenBank/DDBJ databases">
        <title>Rhizophora mucronata_Transcriptome.</title>
        <authorList>
            <person name="Meera S.P."/>
            <person name="Sreeshan A."/>
            <person name="Augustine A."/>
        </authorList>
    </citation>
    <scope>NUCLEOTIDE SEQUENCE</scope>
    <source>
        <tissue evidence="1">Leaf</tissue>
    </source>
</reference>
<protein>
    <submittedName>
        <fullName evidence="1">Uncharacterized protein</fullName>
    </submittedName>
</protein>
<evidence type="ECO:0000313" key="1">
    <source>
        <dbReference type="EMBL" id="MBX70845.1"/>
    </source>
</evidence>
<dbReference type="EMBL" id="GGEC01090361">
    <property type="protein sequence ID" value="MBX70845.1"/>
    <property type="molecule type" value="Transcribed_RNA"/>
</dbReference>
<sequence length="99" mass="11190">MLRLVFMSISPSNPLDIEFPSHSRDNNRKVISISNLLKQPLCPSPGILSNTKSYSSYNLQNGSISTLLISDFKPRVQNEVNTEKLESYKGRRILHPLCT</sequence>
<dbReference type="AlphaFoldDB" id="A0A2P2QV56"/>
<name>A0A2P2QV56_RHIMU</name>
<proteinExistence type="predicted"/>
<accession>A0A2P2QV56</accession>
<organism evidence="1">
    <name type="scientific">Rhizophora mucronata</name>
    <name type="common">Asiatic mangrove</name>
    <dbReference type="NCBI Taxonomy" id="61149"/>
    <lineage>
        <taxon>Eukaryota</taxon>
        <taxon>Viridiplantae</taxon>
        <taxon>Streptophyta</taxon>
        <taxon>Embryophyta</taxon>
        <taxon>Tracheophyta</taxon>
        <taxon>Spermatophyta</taxon>
        <taxon>Magnoliopsida</taxon>
        <taxon>eudicotyledons</taxon>
        <taxon>Gunneridae</taxon>
        <taxon>Pentapetalae</taxon>
        <taxon>rosids</taxon>
        <taxon>fabids</taxon>
        <taxon>Malpighiales</taxon>
        <taxon>Rhizophoraceae</taxon>
        <taxon>Rhizophora</taxon>
    </lineage>
</organism>